<feature type="signal peptide" evidence="1">
    <location>
        <begin position="1"/>
        <end position="20"/>
    </location>
</feature>
<proteinExistence type="predicted"/>
<reference evidence="2" key="1">
    <citation type="journal article" date="2020" name="Stud. Mycol.">
        <title>101 Dothideomycetes genomes: a test case for predicting lifestyles and emergence of pathogens.</title>
        <authorList>
            <person name="Haridas S."/>
            <person name="Albert R."/>
            <person name="Binder M."/>
            <person name="Bloem J."/>
            <person name="Labutti K."/>
            <person name="Salamov A."/>
            <person name="Andreopoulos B."/>
            <person name="Baker S."/>
            <person name="Barry K."/>
            <person name="Bills G."/>
            <person name="Bluhm B."/>
            <person name="Cannon C."/>
            <person name="Castanera R."/>
            <person name="Culley D."/>
            <person name="Daum C."/>
            <person name="Ezra D."/>
            <person name="Gonzalez J."/>
            <person name="Henrissat B."/>
            <person name="Kuo A."/>
            <person name="Liang C."/>
            <person name="Lipzen A."/>
            <person name="Lutzoni F."/>
            <person name="Magnuson J."/>
            <person name="Mondo S."/>
            <person name="Nolan M."/>
            <person name="Ohm R."/>
            <person name="Pangilinan J."/>
            <person name="Park H.-J."/>
            <person name="Ramirez L."/>
            <person name="Alfaro M."/>
            <person name="Sun H."/>
            <person name="Tritt A."/>
            <person name="Yoshinaga Y."/>
            <person name="Zwiers L.-H."/>
            <person name="Turgeon B."/>
            <person name="Goodwin S."/>
            <person name="Spatafora J."/>
            <person name="Crous P."/>
            <person name="Grigoriev I."/>
        </authorList>
    </citation>
    <scope>NUCLEOTIDE SEQUENCE</scope>
    <source>
        <strain evidence="2">CBS 473.64</strain>
    </source>
</reference>
<feature type="chain" id="PRO_5025557519" description="Secreted protein" evidence="1">
    <location>
        <begin position="21"/>
        <end position="98"/>
    </location>
</feature>
<evidence type="ECO:0008006" key="4">
    <source>
        <dbReference type="Google" id="ProtNLM"/>
    </source>
</evidence>
<sequence>MHLSSVTVLHILLTSRELAAMSWEIINDSTSTMRRCTRVSFQYPSSILPVSIACPVIWRFHYCQVITATRRRGGFACTSTAKAMEYQACNRAIIERPP</sequence>
<dbReference type="EMBL" id="MU006784">
    <property type="protein sequence ID" value="KAF2640570.1"/>
    <property type="molecule type" value="Genomic_DNA"/>
</dbReference>
<organism evidence="2 3">
    <name type="scientific">Massarina eburnea CBS 473.64</name>
    <dbReference type="NCBI Taxonomy" id="1395130"/>
    <lineage>
        <taxon>Eukaryota</taxon>
        <taxon>Fungi</taxon>
        <taxon>Dikarya</taxon>
        <taxon>Ascomycota</taxon>
        <taxon>Pezizomycotina</taxon>
        <taxon>Dothideomycetes</taxon>
        <taxon>Pleosporomycetidae</taxon>
        <taxon>Pleosporales</taxon>
        <taxon>Massarineae</taxon>
        <taxon>Massarinaceae</taxon>
        <taxon>Massarina</taxon>
    </lineage>
</organism>
<gene>
    <name evidence="2" type="ORF">P280DRAFT_321958</name>
</gene>
<keyword evidence="1" id="KW-0732">Signal</keyword>
<keyword evidence="3" id="KW-1185">Reference proteome</keyword>
<dbReference type="AlphaFoldDB" id="A0A6A6RZ20"/>
<name>A0A6A6RZ20_9PLEO</name>
<evidence type="ECO:0000313" key="2">
    <source>
        <dbReference type="EMBL" id="KAF2640570.1"/>
    </source>
</evidence>
<evidence type="ECO:0000256" key="1">
    <source>
        <dbReference type="SAM" id="SignalP"/>
    </source>
</evidence>
<dbReference type="Proteomes" id="UP000799753">
    <property type="component" value="Unassembled WGS sequence"/>
</dbReference>
<accession>A0A6A6RZ20</accession>
<protein>
    <recommendedName>
        <fullName evidence="4">Secreted protein</fullName>
    </recommendedName>
</protein>
<evidence type="ECO:0000313" key="3">
    <source>
        <dbReference type="Proteomes" id="UP000799753"/>
    </source>
</evidence>